<evidence type="ECO:0000259" key="3">
    <source>
        <dbReference type="Pfam" id="PF13570"/>
    </source>
</evidence>
<feature type="domain" description="AMP-dependent synthetase/ligase" evidence="2">
    <location>
        <begin position="91"/>
        <end position="396"/>
    </location>
</feature>
<dbReference type="InterPro" id="IPR002372">
    <property type="entry name" value="PQQ_rpt_dom"/>
</dbReference>
<dbReference type="PANTHER" id="PTHR44394">
    <property type="entry name" value="BETA-ALANINE-ACTIVATING ENZYME"/>
    <property type="match status" value="1"/>
</dbReference>
<sequence length="1220" mass="133267">MMKMTLCQCLGNFWTEQREDVALVQLSPSEKGARRAHVRYAQVREWQQEVRMAVGGGGGDGGWMAVGVNLASFSIEETATMLLVAEERHWIYVPIDAELSLVRQLSLLRSAGVRRLVTTAESPLAKVFIEKEGGVEWRAADLNASPFRPVRVVEFASNCFRVDESELERTRQRLAADRSEQELVAPLYVLFTSGTTGKPRGVLGTRAGAWSRLEWMWKAYPFARSTSGGRTSERVLRATKLAFVDSVWEILGAFLQRVPLVHLQAPRREDESTSESASFPMKSVVLDDSLRFLEVIRSENVTRFTAVPSMLEVLLLQTTEKDRHSSLAGLRYVISSGESLSLHVLQQLATGLPDVTILNLYGSTELSGDVTCMELKAPLSSTQTSEWQQHGVPLANLDRHSVVGDDTSLLLLSDDIDKNCAATIIWPTRSGSKSISSTDTSREPTRGVLYVSGPLLTYGYIGDGHEGLFKGSDELPGGPYNSLQQSVSQARRWLCTGDICSVIQGHLYFCGRKDNAVKLYGQRVYLEAVERAVAAALKETTTDSQFCSRHRVVAFTTTKQVSKYALLQQRIVACLICDDIRSSSVARYSQTRTLNAWIADHYGASHTPHELLLVSTNAVPRLAHGKIDRHALQNLLAHDTGDTNVSLQNPTTKGEMKGGTEKLVARLLMEIVDVPLSGRIPDSVRSQTFKDVGGNSLLATLFAHELRQEVAALPLTNVELLEMTIGEVVSALDSRSEKRPREEPTQKMSTESTNRTSKVLTEADSCTTELKRRKNIHPALSDESTDDARDGRRKQGLLTFLSRSNQSSLGVNGVHLPTCYASPVASSSEPSLCLSLELRTMWRVDLGKCIDASPLLVQRRNREGAVSSTWAIVGSHSAQFVCVDVLAAGREVWRVTLDDRIEASAALSVKHELVYVGTYAGTLFALDLQSGEKRWRFQAKGTIKASALVMDEQGLVLCGAYDNNLYGLDSVTSQQRWKINLQGSIFSTPLYCAGSGHLFVASTNGNVVSLTSTSSGIGHFNSVKEQWRLQLPAPVFAGLNVDYESKMLLVGCADGQLYGVNMTSGVAQWQLATEKPIFSSPCVYRSGSVVFGSHDGMLRKADSRTGELVWAINLNGAVFASPTVVRLLAQPPNRYAVGSDLACCVTTTTGQLCFCDEKTGSIIYQSGDSSGKALDTANSGASSSDLGPLFGSPVLVDNWCLLGTRTNDFYGFELTSTSIG</sequence>
<name>A0A8T1VSF5_9STRA</name>
<dbReference type="OrthoDB" id="408177at2759"/>
<feature type="region of interest" description="Disordered" evidence="1">
    <location>
        <begin position="731"/>
        <end position="791"/>
    </location>
</feature>
<dbReference type="PANTHER" id="PTHR44394:SF1">
    <property type="entry name" value="BETA-ALANINE-ACTIVATING ENZYME"/>
    <property type="match status" value="1"/>
</dbReference>
<proteinExistence type="predicted"/>
<dbReference type="InterPro" id="IPR018391">
    <property type="entry name" value="PQQ_b-propeller_rpt"/>
</dbReference>
<dbReference type="Pfam" id="PF13570">
    <property type="entry name" value="Beta-prop_ACSF4"/>
    <property type="match status" value="1"/>
</dbReference>
<dbReference type="Proteomes" id="UP000694044">
    <property type="component" value="Unassembled WGS sequence"/>
</dbReference>
<dbReference type="PROSITE" id="PS50231">
    <property type="entry name" value="RICIN_B_LECTIN"/>
    <property type="match status" value="1"/>
</dbReference>
<evidence type="ECO:0000256" key="1">
    <source>
        <dbReference type="SAM" id="MobiDB-lite"/>
    </source>
</evidence>
<organism evidence="4 5">
    <name type="scientific">Phytophthora pseudosyringae</name>
    <dbReference type="NCBI Taxonomy" id="221518"/>
    <lineage>
        <taxon>Eukaryota</taxon>
        <taxon>Sar</taxon>
        <taxon>Stramenopiles</taxon>
        <taxon>Oomycota</taxon>
        <taxon>Peronosporomycetes</taxon>
        <taxon>Peronosporales</taxon>
        <taxon>Peronosporaceae</taxon>
        <taxon>Phytophthora</taxon>
    </lineage>
</organism>
<dbReference type="SMART" id="SM00564">
    <property type="entry name" value="PQQ"/>
    <property type="match status" value="6"/>
</dbReference>
<gene>
    <name evidence="4" type="ORF">PHYPSEUDO_003243</name>
</gene>
<dbReference type="GO" id="GO:0043041">
    <property type="term" value="P:amino acid activation for nonribosomal peptide biosynthetic process"/>
    <property type="evidence" value="ECO:0007669"/>
    <property type="project" value="TreeGrafter"/>
</dbReference>
<keyword evidence="5" id="KW-1185">Reference proteome</keyword>
<evidence type="ECO:0000313" key="5">
    <source>
        <dbReference type="Proteomes" id="UP000694044"/>
    </source>
</evidence>
<dbReference type="AlphaFoldDB" id="A0A8T1VSF5"/>
<dbReference type="InterPro" id="IPR020845">
    <property type="entry name" value="AMP-binding_CS"/>
</dbReference>
<feature type="compositionally biased region" description="Polar residues" evidence="1">
    <location>
        <begin position="746"/>
        <end position="768"/>
    </location>
</feature>
<dbReference type="PROSITE" id="PS00455">
    <property type="entry name" value="AMP_BINDING"/>
    <property type="match status" value="1"/>
</dbReference>
<evidence type="ECO:0008006" key="6">
    <source>
        <dbReference type="Google" id="ProtNLM"/>
    </source>
</evidence>
<protein>
    <recommendedName>
        <fullName evidence="6">Carrier domain-containing protein</fullName>
    </recommendedName>
</protein>
<comment type="caution">
    <text evidence="4">The sequence shown here is derived from an EMBL/GenBank/DDBJ whole genome shotgun (WGS) entry which is preliminary data.</text>
</comment>
<evidence type="ECO:0000259" key="2">
    <source>
        <dbReference type="Pfam" id="PF00501"/>
    </source>
</evidence>
<evidence type="ECO:0000313" key="4">
    <source>
        <dbReference type="EMBL" id="KAG7383886.1"/>
    </source>
</evidence>
<dbReference type="EMBL" id="JAGDFM010000164">
    <property type="protein sequence ID" value="KAG7383886.1"/>
    <property type="molecule type" value="Genomic_DNA"/>
</dbReference>
<dbReference type="Pfam" id="PF00501">
    <property type="entry name" value="AMP-binding"/>
    <property type="match status" value="1"/>
</dbReference>
<feature type="compositionally biased region" description="Basic and acidic residues" evidence="1">
    <location>
        <begin position="734"/>
        <end position="745"/>
    </location>
</feature>
<feature type="domain" description="Pyrrolo-quinoline quinone repeat" evidence="3">
    <location>
        <begin position="846"/>
        <end position="1214"/>
    </location>
</feature>
<reference evidence="4" key="1">
    <citation type="submission" date="2021-02" db="EMBL/GenBank/DDBJ databases">
        <authorList>
            <person name="Palmer J.M."/>
        </authorList>
    </citation>
    <scope>NUCLEOTIDE SEQUENCE</scope>
    <source>
        <strain evidence="4">SCRP734</strain>
    </source>
</reference>
<accession>A0A8T1VSF5</accession>
<dbReference type="InterPro" id="IPR052091">
    <property type="entry name" value="Beta-ala_Activ/Resist"/>
</dbReference>
<dbReference type="InterPro" id="IPR000873">
    <property type="entry name" value="AMP-dep_synth/lig_dom"/>
</dbReference>